<name>A0A8H3X6J1_GIGMA</name>
<dbReference type="AlphaFoldDB" id="A0A8H3X6J1"/>
<organism evidence="2 3">
    <name type="scientific">Gigaspora margarita</name>
    <dbReference type="NCBI Taxonomy" id="4874"/>
    <lineage>
        <taxon>Eukaryota</taxon>
        <taxon>Fungi</taxon>
        <taxon>Fungi incertae sedis</taxon>
        <taxon>Mucoromycota</taxon>
        <taxon>Glomeromycotina</taxon>
        <taxon>Glomeromycetes</taxon>
        <taxon>Diversisporales</taxon>
        <taxon>Gigasporaceae</taxon>
        <taxon>Gigaspora</taxon>
    </lineage>
</organism>
<dbReference type="PANTHER" id="PTHR12771:SF51">
    <property type="entry name" value="LD01482P"/>
    <property type="match status" value="1"/>
</dbReference>
<dbReference type="GO" id="GO:0005096">
    <property type="term" value="F:GTPase activator activity"/>
    <property type="evidence" value="ECO:0007669"/>
    <property type="project" value="TreeGrafter"/>
</dbReference>
<evidence type="ECO:0000313" key="3">
    <source>
        <dbReference type="Proteomes" id="UP000439903"/>
    </source>
</evidence>
<evidence type="ECO:0000313" key="2">
    <source>
        <dbReference type="EMBL" id="KAF0424743.1"/>
    </source>
</evidence>
<comment type="caution">
    <text evidence="2">The sequence shown here is derived from an EMBL/GenBank/DDBJ whole genome shotgun (WGS) entry which is preliminary data.</text>
</comment>
<evidence type="ECO:0000259" key="1">
    <source>
        <dbReference type="PROSITE" id="PS51335"/>
    </source>
</evidence>
<accession>A0A8H3X6J1</accession>
<dbReference type="PANTHER" id="PTHR12771">
    <property type="entry name" value="ENGULFMENT AND CELL MOTILITY"/>
    <property type="match status" value="1"/>
</dbReference>
<dbReference type="EMBL" id="WTPW01001632">
    <property type="protein sequence ID" value="KAF0424743.1"/>
    <property type="molecule type" value="Genomic_DNA"/>
</dbReference>
<reference evidence="2 3" key="1">
    <citation type="journal article" date="2019" name="Environ. Microbiol.">
        <title>At the nexus of three kingdoms: the genome of the mycorrhizal fungus Gigaspora margarita provides insights into plant, endobacterial and fungal interactions.</title>
        <authorList>
            <person name="Venice F."/>
            <person name="Ghignone S."/>
            <person name="Salvioli di Fossalunga A."/>
            <person name="Amselem J."/>
            <person name="Novero M."/>
            <person name="Xianan X."/>
            <person name="Sedzielewska Toro K."/>
            <person name="Morin E."/>
            <person name="Lipzen A."/>
            <person name="Grigoriev I.V."/>
            <person name="Henrissat B."/>
            <person name="Martin F.M."/>
            <person name="Bonfante P."/>
        </authorList>
    </citation>
    <scope>NUCLEOTIDE SEQUENCE [LARGE SCALE GENOMIC DNA]</scope>
    <source>
        <strain evidence="2 3">BEG34</strain>
    </source>
</reference>
<dbReference type="OrthoDB" id="67155at2759"/>
<gene>
    <name evidence="2" type="ORF">F8M41_006437</name>
</gene>
<proteinExistence type="predicted"/>
<dbReference type="Pfam" id="PF04727">
    <property type="entry name" value="ELMO_CED12"/>
    <property type="match status" value="1"/>
</dbReference>
<dbReference type="PROSITE" id="PS51335">
    <property type="entry name" value="ELMO"/>
    <property type="match status" value="1"/>
</dbReference>
<feature type="domain" description="ELMO" evidence="1">
    <location>
        <begin position="179"/>
        <end position="334"/>
    </location>
</feature>
<dbReference type="InterPro" id="IPR050868">
    <property type="entry name" value="ELMO_domain-containing"/>
</dbReference>
<protein>
    <submittedName>
        <fullName evidence="2">Elmo domain-containing protein 2</fullName>
    </submittedName>
</protein>
<sequence>MDVIAFLKLVFFTQLYQSRLLLLTYKFWKAVLGIYTNTTELFRICANASDEAGLTADWYQSELTEEETDSIDSDRTPLLNRGSLRDASISVETVFRVDRSILYSSRLVMERRTLESLRCDLDEITQTILYKKNFPENGSTKTPSAMVLHYCLTQIRDSYKLAHEINDRAITKFDSNNKQHEKKLLELWDLLMPDERLEGRYSEQWTKIGFQGKDPATDFRGMGMLGLDDLVYYAKNYPESAHDVLKSSRRNSSWRPFATVGINITFFAVQTLRTRQLQYFLFKYGSTKDIYHEFFCYLFHSFNEFWISHDQSTITIMDFEKIFNQFKRNIIQELLNRKSMVLDSSKDMFIQYEKTK</sequence>
<dbReference type="InterPro" id="IPR006816">
    <property type="entry name" value="ELMO_dom"/>
</dbReference>
<dbReference type="Proteomes" id="UP000439903">
    <property type="component" value="Unassembled WGS sequence"/>
</dbReference>
<keyword evidence="3" id="KW-1185">Reference proteome</keyword>